<keyword evidence="4 8" id="KW-0689">Ribosomal protein</keyword>
<sequence>MIQQLLATKSHMTQAWTASGVRIPVTIVNAANCTVVDMGKKDDRIVMGQGVKKLKNVAKPQRAQLEKNNVKTGFVKMREIVATAEDKTTLTPGTVMTPSQVFHIGDIVKVTGVSKGKGFTGVVKRHGFKGGPRTHGQSDRERAPGSIGSGTTPGRVYRNKRMAGRAGNEQVTTLGLTIVGISDSTGEIMLKGIVPGARGGVLTLTKTGESIFEGLLNAKTEEVKESAQPAEATSEQQA</sequence>
<evidence type="ECO:0000256" key="4">
    <source>
        <dbReference type="ARBA" id="ARBA00022980"/>
    </source>
</evidence>
<dbReference type="SUPFAM" id="SSF50447">
    <property type="entry name" value="Translation proteins"/>
    <property type="match status" value="1"/>
</dbReference>
<evidence type="ECO:0000256" key="5">
    <source>
        <dbReference type="ARBA" id="ARBA00023274"/>
    </source>
</evidence>
<dbReference type="GO" id="GO:0019843">
    <property type="term" value="F:rRNA binding"/>
    <property type="evidence" value="ECO:0007669"/>
    <property type="project" value="UniProtKB-KW"/>
</dbReference>
<dbReference type="InterPro" id="IPR019927">
    <property type="entry name" value="Ribosomal_uL3_bac/org-type"/>
</dbReference>
<accession>A0A317JPP2</accession>
<dbReference type="AlphaFoldDB" id="A0A317JPP2"/>
<dbReference type="InterPro" id="IPR009000">
    <property type="entry name" value="Transl_B-barrel_sf"/>
</dbReference>
<keyword evidence="5" id="KW-0687">Ribonucleoprotein</keyword>
<name>A0A317JPP2_9BACT</name>
<dbReference type="GO" id="GO:0006412">
    <property type="term" value="P:translation"/>
    <property type="evidence" value="ECO:0007669"/>
    <property type="project" value="UniProtKB-UniRule"/>
</dbReference>
<feature type="region of interest" description="Disordered" evidence="7">
    <location>
        <begin position="126"/>
        <end position="154"/>
    </location>
</feature>
<organism evidence="8 9">
    <name type="scientific">Candidatus Cerribacteria bacterium 'Amazon FNV 2010 28 9'</name>
    <dbReference type="NCBI Taxonomy" id="2081795"/>
    <lineage>
        <taxon>Bacteria</taxon>
        <taxon>Candidatus Cerribacteria</taxon>
    </lineage>
</organism>
<dbReference type="Proteomes" id="UP000246104">
    <property type="component" value="Unassembled WGS sequence"/>
</dbReference>
<dbReference type="PANTHER" id="PTHR11229:SF16">
    <property type="entry name" value="LARGE RIBOSOMAL SUBUNIT PROTEIN UL3C"/>
    <property type="match status" value="1"/>
</dbReference>
<evidence type="ECO:0000313" key="9">
    <source>
        <dbReference type="Proteomes" id="UP000246104"/>
    </source>
</evidence>
<dbReference type="PANTHER" id="PTHR11229">
    <property type="entry name" value="50S RIBOSOMAL PROTEIN L3"/>
    <property type="match status" value="1"/>
</dbReference>
<keyword evidence="2" id="KW-0699">rRNA-binding</keyword>
<evidence type="ECO:0000256" key="7">
    <source>
        <dbReference type="SAM" id="MobiDB-lite"/>
    </source>
</evidence>
<protein>
    <recommendedName>
        <fullName evidence="6">50S ribosomal protein L3</fullName>
    </recommendedName>
</protein>
<comment type="caution">
    <text evidence="8">The sequence shown here is derived from an EMBL/GenBank/DDBJ whole genome shotgun (WGS) entry which is preliminary data.</text>
</comment>
<comment type="similarity">
    <text evidence="1">Belongs to the universal ribosomal protein uL3 family.</text>
</comment>
<evidence type="ECO:0000256" key="2">
    <source>
        <dbReference type="ARBA" id="ARBA00022730"/>
    </source>
</evidence>
<dbReference type="FunFam" id="2.40.30.10:FF:000004">
    <property type="entry name" value="50S ribosomal protein L3"/>
    <property type="match status" value="1"/>
</dbReference>
<dbReference type="NCBIfam" id="TIGR03625">
    <property type="entry name" value="L3_bact"/>
    <property type="match status" value="1"/>
</dbReference>
<dbReference type="GO" id="GO:0003735">
    <property type="term" value="F:structural constituent of ribosome"/>
    <property type="evidence" value="ECO:0007669"/>
    <property type="project" value="UniProtKB-UniRule"/>
</dbReference>
<dbReference type="EMBL" id="PSRQ01000045">
    <property type="protein sequence ID" value="PWU23117.1"/>
    <property type="molecule type" value="Genomic_DNA"/>
</dbReference>
<dbReference type="Gene3D" id="2.40.30.10">
    <property type="entry name" value="Translation factors"/>
    <property type="match status" value="2"/>
</dbReference>
<evidence type="ECO:0000313" key="8">
    <source>
        <dbReference type="EMBL" id="PWU23117.1"/>
    </source>
</evidence>
<evidence type="ECO:0000256" key="6">
    <source>
        <dbReference type="NCBIfam" id="TIGR03625"/>
    </source>
</evidence>
<gene>
    <name evidence="8" type="primary">rplC</name>
    <name evidence="8" type="ORF">C5B42_03980</name>
</gene>
<reference evidence="8 9" key="1">
    <citation type="submission" date="2018-02" db="EMBL/GenBank/DDBJ databases">
        <title>Genomic Reconstructions from Amazon Rainforest and Pasture Soil Reveal Novel Insights into the Physiology of Candidate Phyla in Tropical Sites.</title>
        <authorList>
            <person name="Kroeger M.E."/>
            <person name="Delmont T."/>
            <person name="Eren A.M."/>
            <person name="Guo J."/>
            <person name="Meyer K.M."/>
            <person name="Khan K."/>
            <person name="Rodrigues J.L.M."/>
            <person name="Bohannan B.J.M."/>
            <person name="Tringe S."/>
            <person name="Borges C.D."/>
            <person name="Tiedje J."/>
            <person name="Tsai S.M."/>
            <person name="Nusslein K."/>
        </authorList>
    </citation>
    <scope>NUCLEOTIDE SEQUENCE [LARGE SCALE GENOMIC DNA]</scope>
    <source>
        <strain evidence="8">Amazon FNV 2010 28 9</strain>
    </source>
</reference>
<dbReference type="InterPro" id="IPR000597">
    <property type="entry name" value="Ribosomal_uL3"/>
</dbReference>
<dbReference type="GO" id="GO:0022625">
    <property type="term" value="C:cytosolic large ribosomal subunit"/>
    <property type="evidence" value="ECO:0007669"/>
    <property type="project" value="TreeGrafter"/>
</dbReference>
<keyword evidence="3" id="KW-0694">RNA-binding</keyword>
<evidence type="ECO:0000256" key="3">
    <source>
        <dbReference type="ARBA" id="ARBA00022884"/>
    </source>
</evidence>
<proteinExistence type="inferred from homology"/>
<dbReference type="Pfam" id="PF00297">
    <property type="entry name" value="Ribosomal_L3"/>
    <property type="match status" value="1"/>
</dbReference>
<evidence type="ECO:0000256" key="1">
    <source>
        <dbReference type="ARBA" id="ARBA00006540"/>
    </source>
</evidence>